<dbReference type="PRINTS" id="PR00419">
    <property type="entry name" value="ADXRDTASE"/>
</dbReference>
<gene>
    <name evidence="6" type="ORF">AWJ20_5245</name>
</gene>
<keyword evidence="7" id="KW-1185">Reference proteome</keyword>
<keyword evidence="3" id="KW-0274">FAD</keyword>
<keyword evidence="5" id="KW-0560">Oxidoreductase</keyword>
<dbReference type="KEGG" id="slb:AWJ20_5245"/>
<evidence type="ECO:0000256" key="5">
    <source>
        <dbReference type="ARBA" id="ARBA00023002"/>
    </source>
</evidence>
<dbReference type="Pfam" id="PF00743">
    <property type="entry name" value="FMO-like"/>
    <property type="match status" value="1"/>
</dbReference>
<dbReference type="OrthoDB" id="66881at2759"/>
<comment type="similarity">
    <text evidence="1">Belongs to the FMO family.</text>
</comment>
<name>A0A161HFH5_9ASCO</name>
<organism evidence="6 7">
    <name type="scientific">Sugiyamaella lignohabitans</name>
    <dbReference type="NCBI Taxonomy" id="796027"/>
    <lineage>
        <taxon>Eukaryota</taxon>
        <taxon>Fungi</taxon>
        <taxon>Dikarya</taxon>
        <taxon>Ascomycota</taxon>
        <taxon>Saccharomycotina</taxon>
        <taxon>Dipodascomycetes</taxon>
        <taxon>Dipodascales</taxon>
        <taxon>Trichomonascaceae</taxon>
        <taxon>Sugiyamaella</taxon>
    </lineage>
</organism>
<dbReference type="Proteomes" id="UP000189580">
    <property type="component" value="Chromosome d"/>
</dbReference>
<dbReference type="GO" id="GO:0050661">
    <property type="term" value="F:NADP binding"/>
    <property type="evidence" value="ECO:0007669"/>
    <property type="project" value="InterPro"/>
</dbReference>
<keyword evidence="4" id="KW-0521">NADP</keyword>
<reference evidence="6 7" key="1">
    <citation type="submission" date="2016-02" db="EMBL/GenBank/DDBJ databases">
        <title>Complete genome sequence and transcriptome regulation of the pentose utilising yeast Sugiyamaella lignohabitans.</title>
        <authorList>
            <person name="Bellasio M."/>
            <person name="Peymann A."/>
            <person name="Valli M."/>
            <person name="Sipitzky M."/>
            <person name="Graf A."/>
            <person name="Sauer M."/>
            <person name="Marx H."/>
            <person name="Mattanovich D."/>
        </authorList>
    </citation>
    <scope>NUCLEOTIDE SEQUENCE [LARGE SCALE GENOMIC DNA]</scope>
    <source>
        <strain evidence="6 7">CBS 10342</strain>
    </source>
</reference>
<dbReference type="PIRSF" id="PIRSF000332">
    <property type="entry name" value="FMO"/>
    <property type="match status" value="1"/>
</dbReference>
<dbReference type="EMBL" id="CP014502">
    <property type="protein sequence ID" value="ANB14280.1"/>
    <property type="molecule type" value="Genomic_DNA"/>
</dbReference>
<dbReference type="GO" id="GO:0050660">
    <property type="term" value="F:flavin adenine dinucleotide binding"/>
    <property type="evidence" value="ECO:0007669"/>
    <property type="project" value="InterPro"/>
</dbReference>
<evidence type="ECO:0000256" key="2">
    <source>
        <dbReference type="ARBA" id="ARBA00022630"/>
    </source>
</evidence>
<dbReference type="AlphaFoldDB" id="A0A161HFH5"/>
<evidence type="ECO:0000256" key="4">
    <source>
        <dbReference type="ARBA" id="ARBA00022857"/>
    </source>
</evidence>
<dbReference type="RefSeq" id="XP_018736757.1">
    <property type="nucleotide sequence ID" value="XM_018882374.1"/>
</dbReference>
<dbReference type="InterPro" id="IPR036188">
    <property type="entry name" value="FAD/NAD-bd_sf"/>
</dbReference>
<evidence type="ECO:0000313" key="6">
    <source>
        <dbReference type="EMBL" id="ANB14280.1"/>
    </source>
</evidence>
<evidence type="ECO:0008006" key="8">
    <source>
        <dbReference type="Google" id="ProtNLM"/>
    </source>
</evidence>
<dbReference type="InterPro" id="IPR020946">
    <property type="entry name" value="Flavin_mOase-like"/>
</dbReference>
<dbReference type="GeneID" id="30037466"/>
<dbReference type="InterPro" id="IPR050346">
    <property type="entry name" value="FMO-like"/>
</dbReference>
<sequence>MTIATDKRIAIIGAGPSGAIALDTFLEYGFSKIRVFERKKVPGGTWNDDKQVGVPVDNVLPTIDEPNADAPIPVPEEVAAGTKDEPVTIKTHNTKRRYEEASIYPELETNIIPPLMSFRKKPVPKEPTSNSFEKYGEADTFRKADTINRYVTSFFEGRDNFVSYNTTVEKAEQPEGPGTPWVLTLRKSIDAENSEWWSETFDFLYVAIGRFNVPRADNIPGLKEAAKIVPPGTILHTKYYRDPKHFSGKKTLIVGAAFSSIDIVHLVRDYAQAPLYLSANIVIAFILDAFKQPFVDARGRIAKIEVNKDGKTIDAYFEDGSVVDQIERLVLSTGYKTSYPFLEEYTAKYGGLVTKDNLLKNTYLTTWWNQDPSLAIAGVFTDGVLLKASETQAAATAGLWSGLPGSGLPSKEEQIKWETDRRNNQKLAVEWHIWFPDFGSILNQILQVGGGSAQLSKISGVDFSDSDELANYQLQSFGLKSVYWSKVAKDWIEKHPDSQDRYNKTVEYIDSIKWPKSE</sequence>
<dbReference type="InterPro" id="IPR000960">
    <property type="entry name" value="Flavin_mOase"/>
</dbReference>
<keyword evidence="2" id="KW-0285">Flavoprotein</keyword>
<evidence type="ECO:0000256" key="3">
    <source>
        <dbReference type="ARBA" id="ARBA00022827"/>
    </source>
</evidence>
<protein>
    <recommendedName>
        <fullName evidence="8">Fmo1p</fullName>
    </recommendedName>
</protein>
<dbReference type="GO" id="GO:0004499">
    <property type="term" value="F:N,N-dimethylaniline monooxygenase activity"/>
    <property type="evidence" value="ECO:0007669"/>
    <property type="project" value="InterPro"/>
</dbReference>
<dbReference type="Gene3D" id="3.50.50.60">
    <property type="entry name" value="FAD/NAD(P)-binding domain"/>
    <property type="match status" value="2"/>
</dbReference>
<accession>A0A161HFH5</accession>
<evidence type="ECO:0000313" key="7">
    <source>
        <dbReference type="Proteomes" id="UP000189580"/>
    </source>
</evidence>
<evidence type="ECO:0000256" key="1">
    <source>
        <dbReference type="ARBA" id="ARBA00009183"/>
    </source>
</evidence>
<dbReference type="SUPFAM" id="SSF51905">
    <property type="entry name" value="FAD/NAD(P)-binding domain"/>
    <property type="match status" value="2"/>
</dbReference>
<dbReference type="PANTHER" id="PTHR23023">
    <property type="entry name" value="DIMETHYLANILINE MONOOXYGENASE"/>
    <property type="match status" value="1"/>
</dbReference>
<proteinExistence type="inferred from homology"/>